<dbReference type="EMBL" id="FLUQ01000003">
    <property type="protein sequence ID" value="SBW07511.1"/>
    <property type="molecule type" value="Genomic_DNA"/>
</dbReference>
<proteinExistence type="predicted"/>
<organism evidence="1">
    <name type="scientific">uncultured delta proteobacterium</name>
    <dbReference type="NCBI Taxonomy" id="34034"/>
    <lineage>
        <taxon>Bacteria</taxon>
        <taxon>Deltaproteobacteria</taxon>
        <taxon>environmental samples</taxon>
    </lineage>
</organism>
<dbReference type="AlphaFoldDB" id="A0A212K724"/>
<name>A0A212K724_9DELT</name>
<gene>
    <name evidence="1" type="ORF">KL86DPRO_30069</name>
</gene>
<protein>
    <submittedName>
        <fullName evidence="1">Uncharacterized protein</fullName>
    </submittedName>
</protein>
<accession>A0A212K724</accession>
<reference evidence="1" key="1">
    <citation type="submission" date="2016-04" db="EMBL/GenBank/DDBJ databases">
        <authorList>
            <person name="Evans L.H."/>
            <person name="Alamgir A."/>
            <person name="Owens N."/>
            <person name="Weber N.D."/>
            <person name="Virtaneva K."/>
            <person name="Barbian K."/>
            <person name="Babar A."/>
            <person name="Rosenke K."/>
        </authorList>
    </citation>
    <scope>NUCLEOTIDE SEQUENCE</scope>
    <source>
        <strain evidence="1">86</strain>
    </source>
</reference>
<sequence length="25" mass="2958">MNMVLVMCEDRVFEFRPQDAPNGMQ</sequence>
<evidence type="ECO:0000313" key="1">
    <source>
        <dbReference type="EMBL" id="SBW07511.1"/>
    </source>
</evidence>